<evidence type="ECO:0000313" key="1">
    <source>
        <dbReference type="EMBL" id="XCG50857.1"/>
    </source>
</evidence>
<name>A0AAU8CV97_9HYPH</name>
<dbReference type="EMBL" id="CP159253">
    <property type="protein sequence ID" value="XCG50857.1"/>
    <property type="molecule type" value="Genomic_DNA"/>
</dbReference>
<organism evidence="1">
    <name type="scientific">Mesorhizobium sp. WSM2240</name>
    <dbReference type="NCBI Taxonomy" id="3228851"/>
    <lineage>
        <taxon>Bacteria</taxon>
        <taxon>Pseudomonadati</taxon>
        <taxon>Pseudomonadota</taxon>
        <taxon>Alphaproteobacteria</taxon>
        <taxon>Hyphomicrobiales</taxon>
        <taxon>Phyllobacteriaceae</taxon>
        <taxon>Mesorhizobium</taxon>
    </lineage>
</organism>
<gene>
    <name evidence="1" type="ORF">ABVK50_10430</name>
</gene>
<sequence length="41" mass="4705">MDKTVPAGAALLLDFIYRTETKKRAPECYEVIFDNRRRCGG</sequence>
<proteinExistence type="predicted"/>
<accession>A0AAU8CV97</accession>
<dbReference type="RefSeq" id="WP_353641633.1">
    <property type="nucleotide sequence ID" value="NZ_CP159253.1"/>
</dbReference>
<protein>
    <submittedName>
        <fullName evidence="1">Uncharacterized protein</fullName>
    </submittedName>
</protein>
<dbReference type="AlphaFoldDB" id="A0AAU8CV97"/>
<reference evidence="1" key="1">
    <citation type="submission" date="2024-06" db="EMBL/GenBank/DDBJ databases">
        <title>Mesorhizobium karijinii sp. nov., a symbiont of the iconic Swainsona formosa from arid Australia.</title>
        <authorList>
            <person name="Hill Y.J."/>
            <person name="Watkin E.L.J."/>
            <person name="O'Hara G.W."/>
            <person name="Terpolilli J."/>
            <person name="Tye M.L."/>
            <person name="Kohlmeier M.G."/>
        </authorList>
    </citation>
    <scope>NUCLEOTIDE SEQUENCE</scope>
    <source>
        <strain evidence="1">WSM2240</strain>
    </source>
</reference>